<protein>
    <recommendedName>
        <fullName evidence="7">Glycosyltransferase family 4 protein</fullName>
    </recommendedName>
</protein>
<keyword evidence="2" id="KW-0808">Transferase</keyword>
<feature type="domain" description="Glycosyl transferase family 1" evidence="3">
    <location>
        <begin position="198"/>
        <end position="342"/>
    </location>
</feature>
<comment type="caution">
    <text evidence="5">The sequence shown here is derived from an EMBL/GenBank/DDBJ whole genome shotgun (WGS) entry which is preliminary data.</text>
</comment>
<gene>
    <name evidence="5" type="ORF">CGZ94_13895</name>
</gene>
<keyword evidence="1" id="KW-0328">Glycosyltransferase</keyword>
<accession>A0A255GAM6</accession>
<dbReference type="Pfam" id="PF13439">
    <property type="entry name" value="Glyco_transf_4"/>
    <property type="match status" value="1"/>
</dbReference>
<dbReference type="InterPro" id="IPR028098">
    <property type="entry name" value="Glyco_trans_4-like_N"/>
</dbReference>
<evidence type="ECO:0000256" key="2">
    <source>
        <dbReference type="ARBA" id="ARBA00022679"/>
    </source>
</evidence>
<dbReference type="EMBL" id="NMVO01000014">
    <property type="protein sequence ID" value="OYO12968.1"/>
    <property type="molecule type" value="Genomic_DNA"/>
</dbReference>
<evidence type="ECO:0000313" key="6">
    <source>
        <dbReference type="Proteomes" id="UP000215896"/>
    </source>
</evidence>
<dbReference type="PANTHER" id="PTHR45947">
    <property type="entry name" value="SULFOQUINOVOSYL TRANSFERASE SQD2"/>
    <property type="match status" value="1"/>
</dbReference>
<evidence type="ECO:0000259" key="4">
    <source>
        <dbReference type="Pfam" id="PF13439"/>
    </source>
</evidence>
<dbReference type="GO" id="GO:1901137">
    <property type="term" value="P:carbohydrate derivative biosynthetic process"/>
    <property type="evidence" value="ECO:0007669"/>
    <property type="project" value="UniProtKB-ARBA"/>
</dbReference>
<proteinExistence type="predicted"/>
<name>A0A255GAM6_9ACTN</name>
<keyword evidence="6" id="KW-1185">Reference proteome</keyword>
<evidence type="ECO:0000256" key="1">
    <source>
        <dbReference type="ARBA" id="ARBA00022676"/>
    </source>
</evidence>
<dbReference type="AlphaFoldDB" id="A0A255GAM6"/>
<dbReference type="RefSeq" id="WP_094405975.1">
    <property type="nucleotide sequence ID" value="NZ_NMVO01000014.1"/>
</dbReference>
<feature type="domain" description="Glycosyltransferase subfamily 4-like N-terminal" evidence="4">
    <location>
        <begin position="21"/>
        <end position="185"/>
    </location>
</feature>
<dbReference type="PANTHER" id="PTHR45947:SF3">
    <property type="entry name" value="SULFOQUINOVOSYL TRANSFERASE SQD2"/>
    <property type="match status" value="1"/>
</dbReference>
<dbReference type="SUPFAM" id="SSF53756">
    <property type="entry name" value="UDP-Glycosyltransferase/glycogen phosphorylase"/>
    <property type="match status" value="1"/>
</dbReference>
<reference evidence="5 6" key="1">
    <citation type="submission" date="2017-07" db="EMBL/GenBank/DDBJ databases">
        <title>Draft whole genome sequences of clinical Proprionibacteriaceae strains.</title>
        <authorList>
            <person name="Bernier A.-M."/>
            <person name="Bernard K."/>
            <person name="Domingo M.-C."/>
        </authorList>
    </citation>
    <scope>NUCLEOTIDE SEQUENCE [LARGE SCALE GENOMIC DNA]</scope>
    <source>
        <strain evidence="5 6">NML 030167</strain>
    </source>
</reference>
<dbReference type="GO" id="GO:0016757">
    <property type="term" value="F:glycosyltransferase activity"/>
    <property type="evidence" value="ECO:0007669"/>
    <property type="project" value="UniProtKB-KW"/>
</dbReference>
<evidence type="ECO:0008006" key="7">
    <source>
        <dbReference type="Google" id="ProtNLM"/>
    </source>
</evidence>
<dbReference type="Pfam" id="PF00534">
    <property type="entry name" value="Glycos_transf_1"/>
    <property type="match status" value="1"/>
</dbReference>
<dbReference type="Proteomes" id="UP000215896">
    <property type="component" value="Unassembled WGS sequence"/>
</dbReference>
<dbReference type="Gene3D" id="3.40.50.2000">
    <property type="entry name" value="Glycogen Phosphorylase B"/>
    <property type="match status" value="2"/>
</dbReference>
<organism evidence="5 6">
    <name type="scientific">Enemella evansiae</name>
    <dbReference type="NCBI Taxonomy" id="2016499"/>
    <lineage>
        <taxon>Bacteria</taxon>
        <taxon>Bacillati</taxon>
        <taxon>Actinomycetota</taxon>
        <taxon>Actinomycetes</taxon>
        <taxon>Propionibacteriales</taxon>
        <taxon>Propionibacteriaceae</taxon>
        <taxon>Enemella</taxon>
    </lineage>
</organism>
<dbReference type="InterPro" id="IPR001296">
    <property type="entry name" value="Glyco_trans_1"/>
</dbReference>
<evidence type="ECO:0000313" key="5">
    <source>
        <dbReference type="EMBL" id="OYO12968.1"/>
    </source>
</evidence>
<sequence>MRPLRIAVLGPYRYPLRQPAPGGLEGHVMDQVRLLRARGHEVLLVAPHGSEQLDPRYPELAFTPLRWPVGADRSDDRLPAGGLLRQEAVYARAMRALAAIRPRVDVLHNHSLSGAPLRLAGRLGLPMITTLHTPVLPEMLAGLHAARPRQSRARQAFFSVSEHTRASWARAGVTSRVLLNGVDTTLWRPGPGGTGLVWSGRIVPEKAPHLAVAAARRAGLPLQLAGRIGAPRYFERVLRPALGDGIEYVGERSAIELVELVGGSRCALVTPGWEEPFGLVLPEALACGTPVAAFARGGLRETGERTPAVRLVPADDVAALADAARDLAADPSLRGIARRTAEQRFSVARRIDLLERCYAELAGVTAGRWSDSRSMIDQLASEVAEESA</sequence>
<evidence type="ECO:0000259" key="3">
    <source>
        <dbReference type="Pfam" id="PF00534"/>
    </source>
</evidence>
<dbReference type="InterPro" id="IPR050194">
    <property type="entry name" value="Glycosyltransferase_grp1"/>
</dbReference>
<dbReference type="OrthoDB" id="9809227at2"/>